<proteinExistence type="predicted"/>
<sequence>MVQTSASSVETVHIVQELQELFSNKNSTLETLISNLQSVRYLLSQLPNMIMVYERQGKKIDQESAFLEILKKFKNLIENTINKSIHDPGTILVINYHISTIRQGYELFLNYGQTLKEINELIEEQIRLKNKKEIGTLIIRGIETKIPKFINFDHNKPDDDEAKLGIIRKFYDYFIKYILYVRESLDNMLNDNNYRAKLENLQSKLLNSKPSDIETYFSLIKLKMITDRGYSTEILLEYLVKNEMVYIRVSNESELYCKHLIEMFKKSPNKKCTKSLSNLVFKLQDNSFKDLCRQFVENNDVVKSIYDKGIQLYLIESQKLTEAKKNKEGNVLYENILENCKQLITKFKVLFLLFSLKKSTLIMIRESIIDENNAIGTHKILTDLYGQRIANLDFSDEYISVKYCFNYYFFKSLLYQDLDDVNRFSEFNQLLFYIHICADNDTLDYQPEDIHLNKLSKLKKDFLCIDNANVCTKLNDLIEIVKFLINIGSFEIRLENVRSVICSLEKDQIHIKATFINKFLDHQKFGSQICLRLAQSFNIDLIKHIPDAKTKILPRLGEFNSNFGSVLNRLKKSGMEFNINQELTPGFSIPYYLSAKLADDPKYNNRSENYNENTNEIIMSILFKVFNCSTENDKKVFLKNKNLINQEFNKLYKSVKQLIEFYDVSDNVEISKQLREKLRNRSIDLILDGFSQANEESLSNRNEYARIIIDNFINYKLEQVPRIIESTKSTTEVLELFDTFMKRNVCDNLDCWTKNTSEFSDKIYFLYCYHHYKQEEFDKWYEKLNSDIGSTIIKKNRKDIENNFKTNKKAFELINIKYLQHNQVGALALIHDYLTDELKKDSNLFIKIGTGQGKSLTIAETARQIVQKNRNAPNPKVFVITCYDHLAKRDHGNYQKYYQYFNIATMYCSSTSSTEEFFNKDVIYTDLNTYFDVLRRKGYSTLVNGTSITLPNITDTVLVMDEFDSLILDSDEIFQYLHEFDVNITNRNTSFDKKEDLTQLFGAAFIAKCNSEFSKIYDEWWNTQLSKAKAEGSNEQQTSFQDSLGKDVKLGISRLNHLNQYKKAEFVHYYLDALVFYSQFKRVIGFSGSIEKEHLSKFQRLFDNKISHYYDIPPFFGPTNAQQNRTFVNDPGKVIRNTDDFLNAIKEEIQLRYQEQPILIFADSYKQNEDDKSDYDCIRTELLGAQNTFLKGREIIEIKKEDDIAENIRKIGKLDLITLATRIIGRGADIKVDKSITKGLHLILTYYPLRENIYTQMLGRTARQDEKGSYSIIVRKGKQFPLVPDVTVNLRNKKIHELTEYFYRHYHFSSNKVDIRLKWLLFSELMQTLSELEMQKYSLEDLQKFVKNNILK</sequence>
<dbReference type="OrthoDB" id="10050298at2759"/>
<dbReference type="GO" id="GO:0017038">
    <property type="term" value="P:protein import"/>
    <property type="evidence" value="ECO:0007669"/>
    <property type="project" value="InterPro"/>
</dbReference>
<dbReference type="Proteomes" id="UP000663877">
    <property type="component" value="Unassembled WGS sequence"/>
</dbReference>
<feature type="domain" description="SecA DEAD-like N-terminal" evidence="1">
    <location>
        <begin position="846"/>
        <end position="970"/>
    </location>
</feature>
<evidence type="ECO:0000259" key="1">
    <source>
        <dbReference type="Pfam" id="PF07517"/>
    </source>
</evidence>
<dbReference type="PANTHER" id="PTHR30612">
    <property type="entry name" value="SECA INNER MEMBRANE COMPONENT OF SEC PROTEIN SECRETION SYSTEM"/>
    <property type="match status" value="1"/>
</dbReference>
<name>A0A814P5J0_9BILA</name>
<dbReference type="Proteomes" id="UP000663832">
    <property type="component" value="Unassembled WGS sequence"/>
</dbReference>
<protein>
    <recommendedName>
        <fullName evidence="1">SecA DEAD-like N-terminal domain-containing protein</fullName>
    </recommendedName>
</protein>
<keyword evidence="4" id="KW-1185">Reference proteome</keyword>
<dbReference type="GO" id="GO:0006605">
    <property type="term" value="P:protein targeting"/>
    <property type="evidence" value="ECO:0007669"/>
    <property type="project" value="InterPro"/>
</dbReference>
<organism evidence="2 5">
    <name type="scientific">Adineta steineri</name>
    <dbReference type="NCBI Taxonomy" id="433720"/>
    <lineage>
        <taxon>Eukaryota</taxon>
        <taxon>Metazoa</taxon>
        <taxon>Spiralia</taxon>
        <taxon>Gnathifera</taxon>
        <taxon>Rotifera</taxon>
        <taxon>Eurotatoria</taxon>
        <taxon>Bdelloidea</taxon>
        <taxon>Adinetida</taxon>
        <taxon>Adinetidae</taxon>
        <taxon>Adineta</taxon>
    </lineage>
</organism>
<dbReference type="SUPFAM" id="SSF52540">
    <property type="entry name" value="P-loop containing nucleoside triphosphate hydrolases"/>
    <property type="match status" value="2"/>
</dbReference>
<comment type="caution">
    <text evidence="2">The sequence shown here is derived from an EMBL/GenBank/DDBJ whole genome shotgun (WGS) entry which is preliminary data.</text>
</comment>
<dbReference type="EMBL" id="CAJNOI010000125">
    <property type="protein sequence ID" value="CAF1099238.1"/>
    <property type="molecule type" value="Genomic_DNA"/>
</dbReference>
<evidence type="ECO:0000313" key="4">
    <source>
        <dbReference type="Proteomes" id="UP000663832"/>
    </source>
</evidence>
<reference evidence="2" key="1">
    <citation type="submission" date="2021-02" db="EMBL/GenBank/DDBJ databases">
        <authorList>
            <person name="Nowell W R."/>
        </authorList>
    </citation>
    <scope>NUCLEOTIDE SEQUENCE</scope>
</reference>
<dbReference type="InterPro" id="IPR000185">
    <property type="entry name" value="SecA"/>
</dbReference>
<dbReference type="Gene3D" id="3.40.50.300">
    <property type="entry name" value="P-loop containing nucleotide triphosphate hydrolases"/>
    <property type="match status" value="2"/>
</dbReference>
<evidence type="ECO:0000313" key="2">
    <source>
        <dbReference type="EMBL" id="CAF1099238.1"/>
    </source>
</evidence>
<dbReference type="InterPro" id="IPR027417">
    <property type="entry name" value="P-loop_NTPase"/>
</dbReference>
<dbReference type="GO" id="GO:0016020">
    <property type="term" value="C:membrane"/>
    <property type="evidence" value="ECO:0007669"/>
    <property type="project" value="InterPro"/>
</dbReference>
<dbReference type="InterPro" id="IPR011115">
    <property type="entry name" value="SecA_DEAD"/>
</dbReference>
<gene>
    <name evidence="2" type="ORF">BJG266_LOCUS21257</name>
    <name evidence="3" type="ORF">QVE165_LOCUS23129</name>
</gene>
<evidence type="ECO:0000313" key="5">
    <source>
        <dbReference type="Proteomes" id="UP000663877"/>
    </source>
</evidence>
<evidence type="ECO:0000313" key="3">
    <source>
        <dbReference type="EMBL" id="CAF1153075.1"/>
    </source>
</evidence>
<dbReference type="GO" id="GO:0005524">
    <property type="term" value="F:ATP binding"/>
    <property type="evidence" value="ECO:0007669"/>
    <property type="project" value="InterPro"/>
</dbReference>
<dbReference type="Pfam" id="PF07517">
    <property type="entry name" value="SecA_DEAD"/>
    <property type="match status" value="1"/>
</dbReference>
<dbReference type="PANTHER" id="PTHR30612:SF0">
    <property type="entry name" value="CHLOROPLAST PROTEIN-TRANSPORTING ATPASE"/>
    <property type="match status" value="1"/>
</dbReference>
<dbReference type="GO" id="GO:0006886">
    <property type="term" value="P:intracellular protein transport"/>
    <property type="evidence" value="ECO:0007669"/>
    <property type="project" value="InterPro"/>
</dbReference>
<accession>A0A814P5J0</accession>
<dbReference type="EMBL" id="CAJNOM010000155">
    <property type="protein sequence ID" value="CAF1153075.1"/>
    <property type="molecule type" value="Genomic_DNA"/>
</dbReference>